<protein>
    <recommendedName>
        <fullName evidence="5">Short-chain dehydrogenase</fullName>
    </recommendedName>
</protein>
<dbReference type="GO" id="GO:0016491">
    <property type="term" value="F:oxidoreductase activity"/>
    <property type="evidence" value="ECO:0007669"/>
    <property type="project" value="UniProtKB-KW"/>
</dbReference>
<dbReference type="PRINTS" id="PR00080">
    <property type="entry name" value="SDRFAMILY"/>
</dbReference>
<reference evidence="3 4" key="1">
    <citation type="submission" date="2017-11" db="EMBL/GenBank/DDBJ databases">
        <title>Evolution of Phototrophy in the Chloroflexi Phylum Driven by Horizontal Gene Transfer.</title>
        <authorList>
            <person name="Ward L.M."/>
            <person name="Hemp J."/>
            <person name="Shih P.M."/>
            <person name="Mcglynn S.E."/>
            <person name="Fischer W."/>
        </authorList>
    </citation>
    <scope>NUCLEOTIDE SEQUENCE [LARGE SCALE GENOMIC DNA]</scope>
    <source>
        <strain evidence="3">JP3_7</strain>
    </source>
</reference>
<evidence type="ECO:0000313" key="4">
    <source>
        <dbReference type="Proteomes" id="UP000230790"/>
    </source>
</evidence>
<comment type="similarity">
    <text evidence="1">Belongs to the short-chain dehydrogenases/reductases (SDR) family.</text>
</comment>
<comment type="caution">
    <text evidence="3">The sequence shown here is derived from an EMBL/GenBank/DDBJ whole genome shotgun (WGS) entry which is preliminary data.</text>
</comment>
<dbReference type="PANTHER" id="PTHR43639:SF1">
    <property type="entry name" value="SHORT-CHAIN DEHYDROGENASE_REDUCTASE FAMILY PROTEIN"/>
    <property type="match status" value="1"/>
</dbReference>
<dbReference type="Pfam" id="PF13561">
    <property type="entry name" value="adh_short_C2"/>
    <property type="match status" value="1"/>
</dbReference>
<accession>A0A2M8QAM1</accession>
<keyword evidence="2" id="KW-0560">Oxidoreductase</keyword>
<evidence type="ECO:0008006" key="5">
    <source>
        <dbReference type="Google" id="ProtNLM"/>
    </source>
</evidence>
<dbReference type="InterPro" id="IPR002347">
    <property type="entry name" value="SDR_fam"/>
</dbReference>
<dbReference type="Gene3D" id="3.40.50.720">
    <property type="entry name" value="NAD(P)-binding Rossmann-like Domain"/>
    <property type="match status" value="1"/>
</dbReference>
<dbReference type="Proteomes" id="UP000230790">
    <property type="component" value="Unassembled WGS sequence"/>
</dbReference>
<name>A0A2M8QAM1_9CHLR</name>
<dbReference type="EMBL" id="PGTN01000087">
    <property type="protein sequence ID" value="PJF46857.1"/>
    <property type="molecule type" value="Genomic_DNA"/>
</dbReference>
<organism evidence="3 4">
    <name type="scientific">Candidatus Thermofonsia Clade 3 bacterium</name>
    <dbReference type="NCBI Taxonomy" id="2364212"/>
    <lineage>
        <taxon>Bacteria</taxon>
        <taxon>Bacillati</taxon>
        <taxon>Chloroflexota</taxon>
        <taxon>Candidatus Thermofontia</taxon>
        <taxon>Candidatus Thermofonsia Clade 3</taxon>
    </lineage>
</organism>
<dbReference type="PRINTS" id="PR00081">
    <property type="entry name" value="GDHRDH"/>
</dbReference>
<gene>
    <name evidence="3" type="ORF">CUN48_11670</name>
</gene>
<dbReference type="InterPro" id="IPR036291">
    <property type="entry name" value="NAD(P)-bd_dom_sf"/>
</dbReference>
<proteinExistence type="inferred from homology"/>
<sequence>MRLQGKVALVTGAAHRVGKVIALMLAQEGADIVVHYGASADAAQKTAREIEALGRRALLHQADMADWNQAAELGRRALAHFGKVDILINSASSFVPNDYFSTTEADFDKAFDVNVKGPFVLSQVIARAMMDDTGEGVRGNIINIVDEGAFFPWREYVAHGISKAALLALTRAQALNFGPKVRVNAICPGPILKPPDYTEEQWQALRKTNPLRALGTAEQVGEIVLFLLTGPQFINGDCIMLDGGRMWQHQ</sequence>
<evidence type="ECO:0000256" key="1">
    <source>
        <dbReference type="ARBA" id="ARBA00006484"/>
    </source>
</evidence>
<evidence type="ECO:0000256" key="2">
    <source>
        <dbReference type="ARBA" id="ARBA00023002"/>
    </source>
</evidence>
<dbReference type="PANTHER" id="PTHR43639">
    <property type="entry name" value="OXIDOREDUCTASE, SHORT-CHAIN DEHYDROGENASE/REDUCTASE FAMILY (AFU_ORTHOLOGUE AFUA_5G02870)"/>
    <property type="match status" value="1"/>
</dbReference>
<dbReference type="AlphaFoldDB" id="A0A2M8QAM1"/>
<dbReference type="SUPFAM" id="SSF51735">
    <property type="entry name" value="NAD(P)-binding Rossmann-fold domains"/>
    <property type="match status" value="1"/>
</dbReference>
<evidence type="ECO:0000313" key="3">
    <source>
        <dbReference type="EMBL" id="PJF46857.1"/>
    </source>
</evidence>